<name>A0A2T1BXQ4_9CYAN</name>
<protein>
    <recommendedName>
        <fullName evidence="1">DUF6888 domain-containing protein</fullName>
    </recommendedName>
</protein>
<feature type="domain" description="DUF6888" evidence="1">
    <location>
        <begin position="8"/>
        <end position="61"/>
    </location>
</feature>
<comment type="caution">
    <text evidence="2">The sequence shown here is derived from an EMBL/GenBank/DDBJ whole genome shotgun (WGS) entry which is preliminary data.</text>
</comment>
<proteinExistence type="predicted"/>
<sequence length="64" mass="7543">MEELQINSTNQQAQASLRVCQMLSNYYRDIKLFHFDSTIGEVYILARDNIQVIIPANGHWRFIQ</sequence>
<dbReference type="Pfam" id="PF21828">
    <property type="entry name" value="DUF6888"/>
    <property type="match status" value="1"/>
</dbReference>
<accession>A0A2T1BXQ4</accession>
<reference evidence="2 3" key="2">
    <citation type="submission" date="2018-03" db="EMBL/GenBank/DDBJ databases">
        <title>The ancient ancestry and fast evolution of plastids.</title>
        <authorList>
            <person name="Moore K.R."/>
            <person name="Magnabosco C."/>
            <person name="Momper L."/>
            <person name="Gold D.A."/>
            <person name="Bosak T."/>
            <person name="Fournier G.P."/>
        </authorList>
    </citation>
    <scope>NUCLEOTIDE SEQUENCE [LARGE SCALE GENOMIC DNA]</scope>
    <source>
        <strain evidence="2 3">CCAP 1448/3</strain>
    </source>
</reference>
<evidence type="ECO:0000313" key="2">
    <source>
        <dbReference type="EMBL" id="PSB00703.1"/>
    </source>
</evidence>
<dbReference type="AlphaFoldDB" id="A0A2T1BXQ4"/>
<dbReference type="OrthoDB" id="535637at2"/>
<evidence type="ECO:0000259" key="1">
    <source>
        <dbReference type="Pfam" id="PF21828"/>
    </source>
</evidence>
<dbReference type="InterPro" id="IPR054181">
    <property type="entry name" value="DUF6888"/>
</dbReference>
<reference evidence="2 3" key="1">
    <citation type="submission" date="2018-02" db="EMBL/GenBank/DDBJ databases">
        <authorList>
            <person name="Cohen D.B."/>
            <person name="Kent A.D."/>
        </authorList>
    </citation>
    <scope>NUCLEOTIDE SEQUENCE [LARGE SCALE GENOMIC DNA]</scope>
    <source>
        <strain evidence="2 3">CCAP 1448/3</strain>
    </source>
</reference>
<gene>
    <name evidence="2" type="ORF">C7B64_22160</name>
</gene>
<keyword evidence="3" id="KW-1185">Reference proteome</keyword>
<evidence type="ECO:0000313" key="3">
    <source>
        <dbReference type="Proteomes" id="UP000238762"/>
    </source>
</evidence>
<dbReference type="Proteomes" id="UP000238762">
    <property type="component" value="Unassembled WGS sequence"/>
</dbReference>
<dbReference type="EMBL" id="PVWJ01000170">
    <property type="protein sequence ID" value="PSB00703.1"/>
    <property type="molecule type" value="Genomic_DNA"/>
</dbReference>
<organism evidence="2 3">
    <name type="scientific">Merismopedia glauca CCAP 1448/3</name>
    <dbReference type="NCBI Taxonomy" id="1296344"/>
    <lineage>
        <taxon>Bacteria</taxon>
        <taxon>Bacillati</taxon>
        <taxon>Cyanobacteriota</taxon>
        <taxon>Cyanophyceae</taxon>
        <taxon>Synechococcales</taxon>
        <taxon>Merismopediaceae</taxon>
        <taxon>Merismopedia</taxon>
    </lineage>
</organism>